<protein>
    <submittedName>
        <fullName evidence="1">Uncharacterized protein</fullName>
    </submittedName>
</protein>
<evidence type="ECO:0000313" key="2">
    <source>
        <dbReference type="Proteomes" id="UP001142291"/>
    </source>
</evidence>
<reference evidence="1" key="1">
    <citation type="journal article" date="2014" name="Int. J. Syst. Evol. Microbiol.">
        <title>Complete genome sequence of Corynebacterium casei LMG S-19264T (=DSM 44701T), isolated from a smear-ripened cheese.</title>
        <authorList>
            <consortium name="US DOE Joint Genome Institute (JGI-PGF)"/>
            <person name="Walter F."/>
            <person name="Albersmeier A."/>
            <person name="Kalinowski J."/>
            <person name="Ruckert C."/>
        </authorList>
    </citation>
    <scope>NUCLEOTIDE SEQUENCE</scope>
    <source>
        <strain evidence="1">VKM Ac-1940</strain>
    </source>
</reference>
<dbReference type="EMBL" id="BSER01000005">
    <property type="protein sequence ID" value="GLJ94826.1"/>
    <property type="molecule type" value="Genomic_DNA"/>
</dbReference>
<comment type="caution">
    <text evidence="1">The sequence shown here is derived from an EMBL/GenBank/DDBJ whole genome shotgun (WGS) entry which is preliminary data.</text>
</comment>
<organism evidence="1 2">
    <name type="scientific">Microbacterium dextranolyticum</name>
    <dbReference type="NCBI Taxonomy" id="36806"/>
    <lineage>
        <taxon>Bacteria</taxon>
        <taxon>Bacillati</taxon>
        <taxon>Actinomycetota</taxon>
        <taxon>Actinomycetes</taxon>
        <taxon>Micrococcales</taxon>
        <taxon>Microbacteriaceae</taxon>
        <taxon>Microbacterium</taxon>
    </lineage>
</organism>
<sequence length="62" mass="6977">MRMHHLGAEHRGTPVLLLADDTTVTVIHLDTGEIVATNTIDPARTYWRNNEREPGRWPGSLS</sequence>
<proteinExistence type="predicted"/>
<dbReference type="AlphaFoldDB" id="A0A9W6HLA8"/>
<accession>A0A9W6HLA8</accession>
<name>A0A9W6HLA8_9MICO</name>
<keyword evidence="2" id="KW-1185">Reference proteome</keyword>
<gene>
    <name evidence="1" type="ORF">GCM10017591_08880</name>
</gene>
<evidence type="ECO:0000313" key="1">
    <source>
        <dbReference type="EMBL" id="GLJ94826.1"/>
    </source>
</evidence>
<reference evidence="1" key="2">
    <citation type="submission" date="2023-01" db="EMBL/GenBank/DDBJ databases">
        <authorList>
            <person name="Sun Q."/>
            <person name="Evtushenko L."/>
        </authorList>
    </citation>
    <scope>NUCLEOTIDE SEQUENCE</scope>
    <source>
        <strain evidence="1">VKM Ac-1940</strain>
    </source>
</reference>
<dbReference type="Proteomes" id="UP001142291">
    <property type="component" value="Unassembled WGS sequence"/>
</dbReference>